<evidence type="ECO:0000313" key="4">
    <source>
        <dbReference type="EMBL" id="SMF45801.1"/>
    </source>
</evidence>
<dbReference type="PANTHER" id="PTHR44591:SF3">
    <property type="entry name" value="RESPONSE REGULATORY DOMAIN-CONTAINING PROTEIN"/>
    <property type="match status" value="1"/>
</dbReference>
<protein>
    <submittedName>
        <fullName evidence="4">Response regulator receiver domain-containing protein</fullName>
    </submittedName>
</protein>
<organism evidence="4 5">
    <name type="scientific">Tistlia consotensis USBA 355</name>
    <dbReference type="NCBI Taxonomy" id="560819"/>
    <lineage>
        <taxon>Bacteria</taxon>
        <taxon>Pseudomonadati</taxon>
        <taxon>Pseudomonadota</taxon>
        <taxon>Alphaproteobacteria</taxon>
        <taxon>Rhodospirillales</taxon>
        <taxon>Rhodovibrionaceae</taxon>
        <taxon>Tistlia</taxon>
    </lineage>
</organism>
<reference evidence="4 5" key="1">
    <citation type="submission" date="2017-04" db="EMBL/GenBank/DDBJ databases">
        <authorList>
            <person name="Afonso C.L."/>
            <person name="Miller P.J."/>
            <person name="Scott M.A."/>
            <person name="Spackman E."/>
            <person name="Goraichik I."/>
            <person name="Dimitrov K.M."/>
            <person name="Suarez D.L."/>
            <person name="Swayne D.E."/>
        </authorList>
    </citation>
    <scope>NUCLEOTIDE SEQUENCE [LARGE SCALE GENOMIC DNA]</scope>
    <source>
        <strain evidence="4 5">USBA 355</strain>
    </source>
</reference>
<feature type="domain" description="Response regulatory" evidence="3">
    <location>
        <begin position="16"/>
        <end position="135"/>
    </location>
</feature>
<accession>A0A1Y6C603</accession>
<name>A0A1Y6C603_9PROT</name>
<keyword evidence="5" id="KW-1185">Reference proteome</keyword>
<dbReference type="InterPro" id="IPR050595">
    <property type="entry name" value="Bact_response_regulator"/>
</dbReference>
<dbReference type="InterPro" id="IPR001789">
    <property type="entry name" value="Sig_transdc_resp-reg_receiver"/>
</dbReference>
<evidence type="ECO:0000256" key="1">
    <source>
        <dbReference type="ARBA" id="ARBA00022553"/>
    </source>
</evidence>
<dbReference type="SMART" id="SM00448">
    <property type="entry name" value="REC"/>
    <property type="match status" value="1"/>
</dbReference>
<dbReference type="InterPro" id="IPR011006">
    <property type="entry name" value="CheY-like_superfamily"/>
</dbReference>
<dbReference type="PROSITE" id="PS50110">
    <property type="entry name" value="RESPONSE_REGULATORY"/>
    <property type="match status" value="1"/>
</dbReference>
<comment type="caution">
    <text evidence="2">Lacks conserved residue(s) required for the propagation of feature annotation.</text>
</comment>
<dbReference type="AlphaFoldDB" id="A0A1Y6C603"/>
<proteinExistence type="predicted"/>
<evidence type="ECO:0000256" key="2">
    <source>
        <dbReference type="PROSITE-ProRule" id="PRU00169"/>
    </source>
</evidence>
<sequence length="152" mass="16207">MRGLVSIGVGRERFPSALVVEASAGQARFTSDLMRGMGFDHVWVGVDSATAFADLHELTPDLLILAVDVEPLDGLALARTIRSAAQPAIRNVPIIFLTPHATEPQVSEVRAIRRSALLVKPPSPESLRNHIAMLMRTGKPGTSGASPVRAVP</sequence>
<dbReference type="PANTHER" id="PTHR44591">
    <property type="entry name" value="STRESS RESPONSE REGULATOR PROTEIN 1"/>
    <property type="match status" value="1"/>
</dbReference>
<evidence type="ECO:0000259" key="3">
    <source>
        <dbReference type="PROSITE" id="PS50110"/>
    </source>
</evidence>
<dbReference type="GO" id="GO:0000160">
    <property type="term" value="P:phosphorelay signal transduction system"/>
    <property type="evidence" value="ECO:0007669"/>
    <property type="project" value="InterPro"/>
</dbReference>
<gene>
    <name evidence="4" type="ORF">SAMN05428998_11644</name>
</gene>
<keyword evidence="1" id="KW-0597">Phosphoprotein</keyword>
<dbReference type="Proteomes" id="UP000192917">
    <property type="component" value="Unassembled WGS sequence"/>
</dbReference>
<dbReference type="Pfam" id="PF00072">
    <property type="entry name" value="Response_reg"/>
    <property type="match status" value="1"/>
</dbReference>
<dbReference type="Gene3D" id="3.40.50.2300">
    <property type="match status" value="1"/>
</dbReference>
<evidence type="ECO:0000313" key="5">
    <source>
        <dbReference type="Proteomes" id="UP000192917"/>
    </source>
</evidence>
<dbReference type="EMBL" id="FWZX01000016">
    <property type="protein sequence ID" value="SMF45801.1"/>
    <property type="molecule type" value="Genomic_DNA"/>
</dbReference>
<dbReference type="SUPFAM" id="SSF52172">
    <property type="entry name" value="CheY-like"/>
    <property type="match status" value="1"/>
</dbReference>
<dbReference type="STRING" id="560819.SAMN05428998_11644"/>